<dbReference type="InParanoid" id="A0A2P5FUJ8"/>
<dbReference type="OrthoDB" id="4062651at2759"/>
<dbReference type="Proteomes" id="UP000237000">
    <property type="component" value="Unassembled WGS sequence"/>
</dbReference>
<reference evidence="2" key="1">
    <citation type="submission" date="2016-06" db="EMBL/GenBank/DDBJ databases">
        <title>Parallel loss of symbiosis genes in relatives of nitrogen-fixing non-legume Parasponia.</title>
        <authorList>
            <person name="Van Velzen R."/>
            <person name="Holmer R."/>
            <person name="Bu F."/>
            <person name="Rutten L."/>
            <person name="Van Zeijl A."/>
            <person name="Liu W."/>
            <person name="Santuari L."/>
            <person name="Cao Q."/>
            <person name="Sharma T."/>
            <person name="Shen D."/>
            <person name="Roswanjaya Y."/>
            <person name="Wardhani T."/>
            <person name="Kalhor M.S."/>
            <person name="Jansen J."/>
            <person name="Van den Hoogen J."/>
            <person name="Gungor B."/>
            <person name="Hartog M."/>
            <person name="Hontelez J."/>
            <person name="Verver J."/>
            <person name="Yang W.-C."/>
            <person name="Schijlen E."/>
            <person name="Repin R."/>
            <person name="Schilthuizen M."/>
            <person name="Schranz E."/>
            <person name="Heidstra R."/>
            <person name="Miyata K."/>
            <person name="Fedorova E."/>
            <person name="Kohlen W."/>
            <person name="Bisseling T."/>
            <person name="Smit S."/>
            <person name="Geurts R."/>
        </authorList>
    </citation>
    <scope>NUCLEOTIDE SEQUENCE [LARGE SCALE GENOMIC DNA]</scope>
    <source>
        <strain evidence="2">cv. RG33-2</strain>
    </source>
</reference>
<evidence type="ECO:0000313" key="1">
    <source>
        <dbReference type="EMBL" id="POO01449.1"/>
    </source>
</evidence>
<evidence type="ECO:0000313" key="2">
    <source>
        <dbReference type="Proteomes" id="UP000237000"/>
    </source>
</evidence>
<keyword evidence="2" id="KW-1185">Reference proteome</keyword>
<protein>
    <submittedName>
        <fullName evidence="1">Uncharacterized protein</fullName>
    </submittedName>
</protein>
<dbReference type="EMBL" id="JXTC01000008">
    <property type="protein sequence ID" value="POO01449.1"/>
    <property type="molecule type" value="Genomic_DNA"/>
</dbReference>
<organism evidence="1 2">
    <name type="scientific">Trema orientale</name>
    <name type="common">Charcoal tree</name>
    <name type="synonym">Celtis orientalis</name>
    <dbReference type="NCBI Taxonomy" id="63057"/>
    <lineage>
        <taxon>Eukaryota</taxon>
        <taxon>Viridiplantae</taxon>
        <taxon>Streptophyta</taxon>
        <taxon>Embryophyta</taxon>
        <taxon>Tracheophyta</taxon>
        <taxon>Spermatophyta</taxon>
        <taxon>Magnoliopsida</taxon>
        <taxon>eudicotyledons</taxon>
        <taxon>Gunneridae</taxon>
        <taxon>Pentapetalae</taxon>
        <taxon>rosids</taxon>
        <taxon>fabids</taxon>
        <taxon>Rosales</taxon>
        <taxon>Cannabaceae</taxon>
        <taxon>Trema</taxon>
    </lineage>
</organism>
<dbReference type="AlphaFoldDB" id="A0A2P5FUJ8"/>
<name>A0A2P5FUJ8_TREOI</name>
<sequence length="148" mass="16378">MFGANPKIVELEAKRIQGKYEKHTGLIEISQLCETQKVEFKIEVATGPSCRHVGVEAAKNLSATLVILAREMKNDTKYFLENLSCGVSRVKSNGKIEVLRAPKARARHNNVKLTDVVMISRRSIKPTNHNDATSSASPGEDDLFSIEI</sequence>
<comment type="caution">
    <text evidence="1">The sequence shown here is derived from an EMBL/GenBank/DDBJ whole genome shotgun (WGS) entry which is preliminary data.</text>
</comment>
<gene>
    <name evidence="1" type="ORF">TorRG33x02_027560</name>
</gene>
<proteinExistence type="predicted"/>
<dbReference type="STRING" id="63057.A0A2P5FUJ8"/>
<accession>A0A2P5FUJ8</accession>